<name>A0ACC2X492_9TREE</name>
<gene>
    <name evidence="1" type="ORF">QFC22_003752</name>
</gene>
<accession>A0ACC2X492</accession>
<evidence type="ECO:0000313" key="2">
    <source>
        <dbReference type="Proteomes" id="UP001243375"/>
    </source>
</evidence>
<organism evidence="1 2">
    <name type="scientific">Naganishia vaughanmartiniae</name>
    <dbReference type="NCBI Taxonomy" id="1424756"/>
    <lineage>
        <taxon>Eukaryota</taxon>
        <taxon>Fungi</taxon>
        <taxon>Dikarya</taxon>
        <taxon>Basidiomycota</taxon>
        <taxon>Agaricomycotina</taxon>
        <taxon>Tremellomycetes</taxon>
        <taxon>Filobasidiales</taxon>
        <taxon>Filobasidiaceae</taxon>
        <taxon>Naganishia</taxon>
    </lineage>
</organism>
<keyword evidence="2" id="KW-1185">Reference proteome</keyword>
<protein>
    <submittedName>
        <fullName evidence="1">Uncharacterized protein</fullName>
    </submittedName>
</protein>
<proteinExistence type="predicted"/>
<comment type="caution">
    <text evidence="1">The sequence shown here is derived from an EMBL/GenBank/DDBJ whole genome shotgun (WGS) entry which is preliminary data.</text>
</comment>
<evidence type="ECO:0000313" key="1">
    <source>
        <dbReference type="EMBL" id="KAJ9118533.1"/>
    </source>
</evidence>
<reference evidence="1" key="1">
    <citation type="submission" date="2023-04" db="EMBL/GenBank/DDBJ databases">
        <title>Draft Genome sequencing of Naganishia species isolated from polar environments using Oxford Nanopore Technology.</title>
        <authorList>
            <person name="Leo P."/>
            <person name="Venkateswaran K."/>
        </authorList>
    </citation>
    <scope>NUCLEOTIDE SEQUENCE</scope>
    <source>
        <strain evidence="1">MNA-CCFEE 5425</strain>
    </source>
</reference>
<sequence>MSIRVPAAQASDEDSIVSIVKPSSTHTPDSSPFPLTQVGQHQVFPTELFVVIAECLAGDQSFGSLASLNLSSHAIREETLPVLFETLTFDGKLSFFMWWKMCPGIPEGIRLTKFLITTDEPSRDLAALFPKLAMTMTIKYQHDHQTPIFSCDIYLHKPLHPVTVFSSISKTRPPPFLLVTPTVATCDPFITTGPFPPERFLNRLTLGLGAFLKPDEWVPCRGTARWTTNIVLGLTALAVDPLLAVGINDDCFIDTMCEVWKMMGSRAYNASEPSSRWLFDLRLSKPLIDKFLEKVPSVSLPSSLRHASLTFFTRIQPPDTTLTLRASRTIV</sequence>
<dbReference type="Proteomes" id="UP001243375">
    <property type="component" value="Unassembled WGS sequence"/>
</dbReference>
<dbReference type="EMBL" id="JASBWU010000010">
    <property type="protein sequence ID" value="KAJ9118533.1"/>
    <property type="molecule type" value="Genomic_DNA"/>
</dbReference>